<comment type="similarity">
    <text evidence="2 7">Belongs to the glycosyl hydrolase 20 family.</text>
</comment>
<dbReference type="GO" id="GO:0005975">
    <property type="term" value="P:carbohydrate metabolic process"/>
    <property type="evidence" value="ECO:0007669"/>
    <property type="project" value="InterPro"/>
</dbReference>
<protein>
    <recommendedName>
        <fullName evidence="7">Beta-hexosaminidase</fullName>
        <ecNumber evidence="7">3.2.1.52</ecNumber>
    </recommendedName>
</protein>
<dbReference type="GO" id="GO:0006689">
    <property type="term" value="P:ganglioside catabolic process"/>
    <property type="evidence" value="ECO:0007669"/>
    <property type="project" value="TreeGrafter"/>
</dbReference>
<feature type="domain" description="Beta-hexosaminidase eukaryotic type N-terminal" evidence="12">
    <location>
        <begin position="38"/>
        <end position="169"/>
    </location>
</feature>
<proteinExistence type="inferred from homology"/>
<evidence type="ECO:0000256" key="7">
    <source>
        <dbReference type="PIRNR" id="PIRNR001093"/>
    </source>
</evidence>
<dbReference type="Pfam" id="PF00728">
    <property type="entry name" value="Glyco_hydro_20"/>
    <property type="match status" value="1"/>
</dbReference>
<dbReference type="EC" id="3.2.1.52" evidence="7"/>
<keyword evidence="4 7" id="KW-0378">Hydrolase</keyword>
<dbReference type="GO" id="GO:0016020">
    <property type="term" value="C:membrane"/>
    <property type="evidence" value="ECO:0007669"/>
    <property type="project" value="TreeGrafter"/>
</dbReference>
<evidence type="ECO:0000256" key="1">
    <source>
        <dbReference type="ARBA" id="ARBA00001231"/>
    </source>
</evidence>
<dbReference type="GeneID" id="105363142"/>
<feature type="active site" description="Proton donor" evidence="8">
    <location>
        <position position="346"/>
    </location>
</feature>
<dbReference type="SUPFAM" id="SSF51445">
    <property type="entry name" value="(Trans)glycosidases"/>
    <property type="match status" value="1"/>
</dbReference>
<dbReference type="KEGG" id="csol:105363142"/>
<evidence type="ECO:0000313" key="14">
    <source>
        <dbReference type="RefSeq" id="XP_011499053.1"/>
    </source>
</evidence>
<dbReference type="InterPro" id="IPR029019">
    <property type="entry name" value="HEX_eukaryotic_N"/>
</dbReference>
<feature type="chain" id="PRO_5042574678" description="Beta-hexosaminidase" evidence="10">
    <location>
        <begin position="24"/>
        <end position="543"/>
    </location>
</feature>
<keyword evidence="13" id="KW-1185">Reference proteome</keyword>
<evidence type="ECO:0000256" key="2">
    <source>
        <dbReference type="ARBA" id="ARBA00006285"/>
    </source>
</evidence>
<evidence type="ECO:0000256" key="4">
    <source>
        <dbReference type="ARBA" id="ARBA00022801"/>
    </source>
</evidence>
<dbReference type="InterPro" id="IPR029018">
    <property type="entry name" value="Hex-like_dom2"/>
</dbReference>
<keyword evidence="6 7" id="KW-0326">Glycosidase</keyword>
<dbReference type="CDD" id="cd06562">
    <property type="entry name" value="GH20_HexA_HexB-like"/>
    <property type="match status" value="1"/>
</dbReference>
<dbReference type="SUPFAM" id="SSF55545">
    <property type="entry name" value="beta-N-acetylhexosaminidase-like domain"/>
    <property type="match status" value="1"/>
</dbReference>
<gene>
    <name evidence="14" type="primary">LOC105363142</name>
</gene>
<dbReference type="GO" id="GO:0004563">
    <property type="term" value="F:beta-N-acetylhexosaminidase activity"/>
    <property type="evidence" value="ECO:0007669"/>
    <property type="project" value="UniProtKB-EC"/>
</dbReference>
<dbReference type="PRINTS" id="PR00738">
    <property type="entry name" value="GLHYDRLASE20"/>
</dbReference>
<evidence type="ECO:0000256" key="5">
    <source>
        <dbReference type="ARBA" id="ARBA00023180"/>
    </source>
</evidence>
<evidence type="ECO:0000256" key="9">
    <source>
        <dbReference type="PIRSR" id="PIRSR001093-2"/>
    </source>
</evidence>
<feature type="disulfide bond" evidence="9">
    <location>
        <begin position="299"/>
        <end position="351"/>
    </location>
</feature>
<dbReference type="Proteomes" id="UP000695007">
    <property type="component" value="Unplaced"/>
</dbReference>
<dbReference type="Pfam" id="PF14845">
    <property type="entry name" value="Glycohydro_20b2"/>
    <property type="match status" value="1"/>
</dbReference>
<dbReference type="AlphaFoldDB" id="A0AAJ6YJ69"/>
<dbReference type="PANTHER" id="PTHR22600">
    <property type="entry name" value="BETA-HEXOSAMINIDASE"/>
    <property type="match status" value="1"/>
</dbReference>
<keyword evidence="5" id="KW-0325">Glycoprotein</keyword>
<evidence type="ECO:0000256" key="10">
    <source>
        <dbReference type="SAM" id="SignalP"/>
    </source>
</evidence>
<evidence type="ECO:0000259" key="12">
    <source>
        <dbReference type="Pfam" id="PF14845"/>
    </source>
</evidence>
<reference evidence="14" key="1">
    <citation type="submission" date="2025-08" db="UniProtKB">
        <authorList>
            <consortium name="RefSeq"/>
        </authorList>
    </citation>
    <scope>IDENTIFICATION</scope>
</reference>
<dbReference type="FunFam" id="3.20.20.80:FF:000063">
    <property type="entry name" value="Beta-hexosaminidase"/>
    <property type="match status" value="1"/>
</dbReference>
<dbReference type="PIRSF" id="PIRSF001093">
    <property type="entry name" value="B-hxosamndse_ab_euk"/>
    <property type="match status" value="1"/>
</dbReference>
<dbReference type="PANTHER" id="PTHR22600:SF21">
    <property type="entry name" value="BETA-HEXOSAMINIDASE A"/>
    <property type="match status" value="1"/>
</dbReference>
<organism evidence="13 14">
    <name type="scientific">Ceratosolen solmsi marchali</name>
    <dbReference type="NCBI Taxonomy" id="326594"/>
    <lineage>
        <taxon>Eukaryota</taxon>
        <taxon>Metazoa</taxon>
        <taxon>Ecdysozoa</taxon>
        <taxon>Arthropoda</taxon>
        <taxon>Hexapoda</taxon>
        <taxon>Insecta</taxon>
        <taxon>Pterygota</taxon>
        <taxon>Neoptera</taxon>
        <taxon>Endopterygota</taxon>
        <taxon>Hymenoptera</taxon>
        <taxon>Apocrita</taxon>
        <taxon>Proctotrupomorpha</taxon>
        <taxon>Chalcidoidea</taxon>
        <taxon>Agaonidae</taxon>
        <taxon>Agaoninae</taxon>
        <taxon>Ceratosolen</taxon>
    </lineage>
</organism>
<dbReference type="InterPro" id="IPR015883">
    <property type="entry name" value="Glyco_hydro_20_cat"/>
</dbReference>
<dbReference type="InterPro" id="IPR017853">
    <property type="entry name" value="GH"/>
</dbReference>
<feature type="disulfide bond" evidence="9">
    <location>
        <begin position="68"/>
        <end position="124"/>
    </location>
</feature>
<evidence type="ECO:0000313" key="13">
    <source>
        <dbReference type="Proteomes" id="UP000695007"/>
    </source>
</evidence>
<evidence type="ECO:0000259" key="11">
    <source>
        <dbReference type="Pfam" id="PF00728"/>
    </source>
</evidence>
<dbReference type="InterPro" id="IPR025705">
    <property type="entry name" value="Beta_hexosaminidase_sua/sub"/>
</dbReference>
<name>A0AAJ6YJ69_9HYME</name>
<dbReference type="GO" id="GO:0005764">
    <property type="term" value="C:lysosome"/>
    <property type="evidence" value="ECO:0007669"/>
    <property type="project" value="TreeGrafter"/>
</dbReference>
<accession>A0AAJ6YJ69</accession>
<feature type="signal peptide" evidence="10">
    <location>
        <begin position="1"/>
        <end position="23"/>
    </location>
</feature>
<dbReference type="RefSeq" id="XP_011499053.1">
    <property type="nucleotide sequence ID" value="XM_011500751.1"/>
</dbReference>
<evidence type="ECO:0000256" key="6">
    <source>
        <dbReference type="ARBA" id="ARBA00023295"/>
    </source>
</evidence>
<evidence type="ECO:0000256" key="3">
    <source>
        <dbReference type="ARBA" id="ARBA00022729"/>
    </source>
</evidence>
<sequence length="543" mass="63019">MPRAGLICLLIYTLLLVVSQVASNKKIGPWVQPTEGEPWPMPTIKDIFDRDFQIHPDRFDFQITNENCDILEKAIRKYKDILMNDYIIAEKLIKHKKDLQQDETNDFENIQYINQIQIHVNNPCEMQPHINMNETYDLIIPNIDDHETAILICNSVWGALRGLETFSQLIVPTSNGLIIRMQRIRDFPKLPHRGLLIDTGRHFIPVQDILLTLDGMSYNKLNVLHWHIVDDNSFPYLNSEYPELAKKGAFHPLLVYTPKDMKMIVEYARLLGIRVIPEFDSPGHTESWGLSYPELLSTCYNDEGQPNGKRGPVDPTKSVFYNFATDLFLQSKIIFKDRYFHIGGDEVPYDCWKSNPKITKFMKKRNITGRYEKLEELHHKKLMNALKDDIIPIVWQEVFDRVKKLYRNTVVQIWTGDWRKEIAAVTNAGYPAILSTCYYLNYIAQGGDWIKFYECDPLDFPESFVGQKKLVMGGEACMWTEFVDQTNIHSRMWPRASAVAERLWSVNFDNIENAASRLEEHACRMNRRGIPAQPPNGPGFCIT</sequence>
<dbReference type="Gene3D" id="3.30.379.10">
    <property type="entry name" value="Chitobiase/beta-hexosaminidase domain 2-like"/>
    <property type="match status" value="1"/>
</dbReference>
<dbReference type="Gene3D" id="3.20.20.80">
    <property type="entry name" value="Glycosidases"/>
    <property type="match status" value="1"/>
</dbReference>
<feature type="domain" description="Glycoside hydrolase family 20 catalytic" evidence="11">
    <location>
        <begin position="191"/>
        <end position="505"/>
    </location>
</feature>
<comment type="catalytic activity">
    <reaction evidence="1 7">
        <text>Hydrolysis of terminal non-reducing N-acetyl-D-hexosamine residues in N-acetyl-beta-D-hexosaminides.</text>
        <dbReference type="EC" id="3.2.1.52"/>
    </reaction>
</comment>
<dbReference type="GO" id="GO:0030203">
    <property type="term" value="P:glycosaminoglycan metabolic process"/>
    <property type="evidence" value="ECO:0007669"/>
    <property type="project" value="TreeGrafter"/>
</dbReference>
<feature type="disulfide bond" evidence="9">
    <location>
        <begin position="523"/>
        <end position="541"/>
    </location>
</feature>
<keyword evidence="3 10" id="KW-0732">Signal</keyword>
<keyword evidence="9" id="KW-1015">Disulfide bond</keyword>
<evidence type="ECO:0000256" key="8">
    <source>
        <dbReference type="PIRSR" id="PIRSR001093-1"/>
    </source>
</evidence>